<organism evidence="1">
    <name type="scientific">Rhizophora mucronata</name>
    <name type="common">Asiatic mangrove</name>
    <dbReference type="NCBI Taxonomy" id="61149"/>
    <lineage>
        <taxon>Eukaryota</taxon>
        <taxon>Viridiplantae</taxon>
        <taxon>Streptophyta</taxon>
        <taxon>Embryophyta</taxon>
        <taxon>Tracheophyta</taxon>
        <taxon>Spermatophyta</taxon>
        <taxon>Magnoliopsida</taxon>
        <taxon>eudicotyledons</taxon>
        <taxon>Gunneridae</taxon>
        <taxon>Pentapetalae</taxon>
        <taxon>rosids</taxon>
        <taxon>fabids</taxon>
        <taxon>Malpighiales</taxon>
        <taxon>Rhizophoraceae</taxon>
        <taxon>Rhizophora</taxon>
    </lineage>
</organism>
<proteinExistence type="predicted"/>
<dbReference type="EMBL" id="GGEC01018738">
    <property type="protein sequence ID" value="MBW99221.1"/>
    <property type="molecule type" value="Transcribed_RNA"/>
</dbReference>
<dbReference type="AlphaFoldDB" id="A0A2P2K0G7"/>
<accession>A0A2P2K0G7</accession>
<evidence type="ECO:0000313" key="1">
    <source>
        <dbReference type="EMBL" id="MBW99221.1"/>
    </source>
</evidence>
<name>A0A2P2K0G7_RHIMU</name>
<protein>
    <submittedName>
        <fullName evidence="1">Syringolide-induced protein 1-3-1B</fullName>
    </submittedName>
</protein>
<reference evidence="1" key="1">
    <citation type="submission" date="2018-02" db="EMBL/GenBank/DDBJ databases">
        <title>Rhizophora mucronata_Transcriptome.</title>
        <authorList>
            <person name="Meera S.P."/>
            <person name="Sreeshan A."/>
            <person name="Augustine A."/>
        </authorList>
    </citation>
    <scope>NUCLEOTIDE SEQUENCE</scope>
    <source>
        <tissue evidence="1">Leaf</tissue>
    </source>
</reference>
<sequence>MSRTSFQWSQSNSGVTAGFNSMQGNMFMSSPHGMSSYGIKMQGQNLHRGAVHESFIGPQSIAFQMQSSQNYPHG</sequence>